<keyword evidence="2 8" id="KW-0812">Transmembrane</keyword>
<feature type="compositionally biased region" description="Polar residues" evidence="7">
    <location>
        <begin position="480"/>
        <end position="517"/>
    </location>
</feature>
<protein>
    <recommendedName>
        <fullName evidence="6">pH-response regulator protein palH/RIM21</fullName>
    </recommendedName>
</protein>
<dbReference type="PANTHER" id="PTHR35779">
    <property type="entry name" value="PH-RESPONSE REGULATOR PROTEIN PALH/RIM21"/>
    <property type="match status" value="1"/>
</dbReference>
<comment type="caution">
    <text evidence="10">The sequence shown here is derived from an EMBL/GenBank/DDBJ whole genome shotgun (WGS) entry which is preliminary data.</text>
</comment>
<evidence type="ECO:0000313" key="10">
    <source>
        <dbReference type="EMBL" id="CDO52679.1"/>
    </source>
</evidence>
<keyword evidence="3 8" id="KW-1133">Transmembrane helix</keyword>
<evidence type="ECO:0000256" key="3">
    <source>
        <dbReference type="ARBA" id="ARBA00022989"/>
    </source>
</evidence>
<reference evidence="10" key="1">
    <citation type="submission" date="2014-03" db="EMBL/GenBank/DDBJ databases">
        <authorList>
            <person name="Casaregola S."/>
        </authorList>
    </citation>
    <scope>NUCLEOTIDE SEQUENCE [LARGE SCALE GENOMIC DNA]</scope>
    <source>
        <strain evidence="10">CLIB 918</strain>
    </source>
</reference>
<dbReference type="STRING" id="1173061.A0A0J9X5J9"/>
<accession>A0A0J9X5J9</accession>
<evidence type="ECO:0000256" key="4">
    <source>
        <dbReference type="ARBA" id="ARBA00023136"/>
    </source>
</evidence>
<keyword evidence="11" id="KW-1185">Reference proteome</keyword>
<evidence type="ECO:0000313" key="11">
    <source>
        <dbReference type="Proteomes" id="UP000242525"/>
    </source>
</evidence>
<dbReference type="GO" id="GO:0071467">
    <property type="term" value="P:cellular response to pH"/>
    <property type="evidence" value="ECO:0007669"/>
    <property type="project" value="TreeGrafter"/>
</dbReference>
<keyword evidence="9" id="KW-0732">Signal</keyword>
<evidence type="ECO:0000256" key="9">
    <source>
        <dbReference type="SAM" id="SignalP"/>
    </source>
</evidence>
<evidence type="ECO:0000256" key="6">
    <source>
        <dbReference type="ARBA" id="ARBA00040155"/>
    </source>
</evidence>
<evidence type="ECO:0000256" key="1">
    <source>
        <dbReference type="ARBA" id="ARBA00004141"/>
    </source>
</evidence>
<dbReference type="OrthoDB" id="5393256at2759"/>
<dbReference type="InterPro" id="IPR014844">
    <property type="entry name" value="PalH"/>
</dbReference>
<dbReference type="Pfam" id="PF08733">
    <property type="entry name" value="PalH"/>
    <property type="match status" value="1"/>
</dbReference>
<evidence type="ECO:0000256" key="7">
    <source>
        <dbReference type="SAM" id="MobiDB-lite"/>
    </source>
</evidence>
<comment type="subcellular location">
    <subcellularLocation>
        <location evidence="1">Membrane</location>
        <topology evidence="1">Multi-pass membrane protein</topology>
    </subcellularLocation>
</comment>
<feature type="transmembrane region" description="Helical" evidence="8">
    <location>
        <begin position="221"/>
        <end position="240"/>
    </location>
</feature>
<comment type="similarity">
    <text evidence="5">Belongs to the palH/RIM21 family.</text>
</comment>
<feature type="transmembrane region" description="Helical" evidence="8">
    <location>
        <begin position="299"/>
        <end position="320"/>
    </location>
</feature>
<dbReference type="EMBL" id="CCBN010000003">
    <property type="protein sequence ID" value="CDO52679.1"/>
    <property type="molecule type" value="Genomic_DNA"/>
</dbReference>
<dbReference type="GO" id="GO:0005886">
    <property type="term" value="C:plasma membrane"/>
    <property type="evidence" value="ECO:0007669"/>
    <property type="project" value="TreeGrafter"/>
</dbReference>
<gene>
    <name evidence="10" type="ORF">BN980_GECA03s05961g</name>
</gene>
<dbReference type="PANTHER" id="PTHR35779:SF1">
    <property type="entry name" value="PH-RESPONSE REGULATOR PROTEIN PALH_RIM21"/>
    <property type="match status" value="1"/>
</dbReference>
<feature type="chain" id="PRO_5005325636" description="pH-response regulator protein palH/RIM21" evidence="9">
    <location>
        <begin position="18"/>
        <end position="673"/>
    </location>
</feature>
<feature type="signal peptide" evidence="9">
    <location>
        <begin position="1"/>
        <end position="17"/>
    </location>
</feature>
<feature type="compositionally biased region" description="Low complexity" evidence="7">
    <location>
        <begin position="585"/>
        <end position="599"/>
    </location>
</feature>
<feature type="transmembrane region" description="Helical" evidence="8">
    <location>
        <begin position="332"/>
        <end position="353"/>
    </location>
</feature>
<feature type="transmembrane region" description="Helical" evidence="8">
    <location>
        <begin position="273"/>
        <end position="292"/>
    </location>
</feature>
<feature type="compositionally biased region" description="Polar residues" evidence="7">
    <location>
        <begin position="612"/>
        <end position="651"/>
    </location>
</feature>
<name>A0A0J9X5J9_GEOCN</name>
<feature type="transmembrane region" description="Helical" evidence="8">
    <location>
        <begin position="365"/>
        <end position="393"/>
    </location>
</feature>
<organism evidence="10 11">
    <name type="scientific">Geotrichum candidum</name>
    <name type="common">Oospora lactis</name>
    <name type="synonym">Dipodascus geotrichum</name>
    <dbReference type="NCBI Taxonomy" id="1173061"/>
    <lineage>
        <taxon>Eukaryota</taxon>
        <taxon>Fungi</taxon>
        <taxon>Dikarya</taxon>
        <taxon>Ascomycota</taxon>
        <taxon>Saccharomycotina</taxon>
        <taxon>Dipodascomycetes</taxon>
        <taxon>Dipodascales</taxon>
        <taxon>Dipodascaceae</taxon>
        <taxon>Geotrichum</taxon>
    </lineage>
</organism>
<feature type="transmembrane region" description="Helical" evidence="8">
    <location>
        <begin position="193"/>
        <end position="214"/>
    </location>
</feature>
<proteinExistence type="inferred from homology"/>
<evidence type="ECO:0000256" key="2">
    <source>
        <dbReference type="ARBA" id="ARBA00022692"/>
    </source>
</evidence>
<feature type="region of interest" description="Disordered" evidence="7">
    <location>
        <begin position="442"/>
        <end position="533"/>
    </location>
</feature>
<sequence length="673" mass="74102">MIALLTAALAVSHSIVASQHVSTPVLSNLPESHSISYFQHHEPSAPSITASLPASATPVSSPSQSSLATIVTPELSAAIPAATAVPTVKPLQKRQGIWREPYTTSYDTPGCRPITLAPGTFYFGDTTVVIPRPAATETAAPIVFHPLCLKGRPALGLVANNGSEVPSVVPNAMAEWKDWISDGGSFVKSVVPLLYSIAASFAVCWLLLLIVMGFQTHRSVLYRLSLLCCSIYLLVVLINFTKIFNDQFHRGYLDALEARHIVKSKHKLHILNLAFNTLIYFAQVQVAMSLFNRQKEKRMVLWLGGSLTIVAQTIYGISVFHPASVLTSLSTFAYLFQIALGVLYTCCVFYYAITNRQSSFMRDPSMFLLTVLALLAAMSPIILFIVDLANVWIFEWSDALSWVMSMLAIVTVREWADRVYTAEKIREKNGVLGRQIFEDETGPAAIHRTAKPRRPSTDEDDNNDDALANNGRPWDEESELTGSTYNQHTTTSSAAQRSHMPSRSFQQTPQPRHTSFNGLRPLHDHNISPGSSPRPIITHAVIDSPLDPYEDKSVLVQYMRKIVNPIIFVSDIVINFGMSVSRPLSSGSNNNNAHGAGANDADPPRNSEIAIVNTQTSLTSIDDNTNNHTTSIGSVRTNDTAASKDSMSTQQLPLQQFHYPQRRSVHHNNQQQQ</sequence>
<evidence type="ECO:0000256" key="5">
    <source>
        <dbReference type="ARBA" id="ARBA00038109"/>
    </source>
</evidence>
<dbReference type="Proteomes" id="UP000242525">
    <property type="component" value="Unassembled WGS sequence"/>
</dbReference>
<dbReference type="AlphaFoldDB" id="A0A0J9X5J9"/>
<feature type="region of interest" description="Disordered" evidence="7">
    <location>
        <begin position="584"/>
        <end position="651"/>
    </location>
</feature>
<evidence type="ECO:0000256" key="8">
    <source>
        <dbReference type="SAM" id="Phobius"/>
    </source>
</evidence>
<keyword evidence="4 8" id="KW-0472">Membrane</keyword>